<dbReference type="PANTHER" id="PTHR37807">
    <property type="entry name" value="OS07G0160300 PROTEIN"/>
    <property type="match status" value="1"/>
</dbReference>
<gene>
    <name evidence="1" type="ORF">F3087_40525</name>
</gene>
<comment type="caution">
    <text evidence="1">The sequence shown here is derived from an EMBL/GenBank/DDBJ whole genome shotgun (WGS) entry which is preliminary data.</text>
</comment>
<proteinExistence type="predicted"/>
<name>A0A5N0DVD4_9NOCA</name>
<evidence type="ECO:0000313" key="2">
    <source>
        <dbReference type="Proteomes" id="UP000323876"/>
    </source>
</evidence>
<dbReference type="Gene3D" id="3.40.50.300">
    <property type="entry name" value="P-loop containing nucleotide triphosphate hydrolases"/>
    <property type="match status" value="1"/>
</dbReference>
<dbReference type="PANTHER" id="PTHR37807:SF3">
    <property type="entry name" value="OS07G0160300 PROTEIN"/>
    <property type="match status" value="1"/>
</dbReference>
<dbReference type="GO" id="GO:0005524">
    <property type="term" value="F:ATP binding"/>
    <property type="evidence" value="ECO:0007669"/>
    <property type="project" value="UniProtKB-KW"/>
</dbReference>
<dbReference type="SUPFAM" id="SSF52540">
    <property type="entry name" value="P-loop containing nucleoside triphosphate hydrolases"/>
    <property type="match status" value="1"/>
</dbReference>
<dbReference type="Proteomes" id="UP000323876">
    <property type="component" value="Unassembled WGS sequence"/>
</dbReference>
<reference evidence="1 2" key="1">
    <citation type="submission" date="2019-09" db="EMBL/GenBank/DDBJ databases">
        <authorList>
            <person name="Wang X."/>
        </authorList>
    </citation>
    <scope>NUCLEOTIDE SEQUENCE [LARGE SCALE GENOMIC DNA]</scope>
    <source>
        <strain evidence="1 2">CICC 11023</strain>
    </source>
</reference>
<dbReference type="AlphaFoldDB" id="A0A5N0DVD4"/>
<dbReference type="EMBL" id="VXLC01000032">
    <property type="protein sequence ID" value="KAA8880606.1"/>
    <property type="molecule type" value="Genomic_DNA"/>
</dbReference>
<keyword evidence="2" id="KW-1185">Reference proteome</keyword>
<protein>
    <submittedName>
        <fullName evidence="1">ATP-binding protein</fullName>
    </submittedName>
</protein>
<dbReference type="InterPro" id="IPR027417">
    <property type="entry name" value="P-loop_NTPase"/>
</dbReference>
<keyword evidence="1" id="KW-0067">ATP-binding</keyword>
<dbReference type="Pfam" id="PF13671">
    <property type="entry name" value="AAA_33"/>
    <property type="match status" value="1"/>
</dbReference>
<dbReference type="RefSeq" id="WP_150407483.1">
    <property type="nucleotide sequence ID" value="NZ_VXLC01000032.1"/>
</dbReference>
<evidence type="ECO:0000313" key="1">
    <source>
        <dbReference type="EMBL" id="KAA8880606.1"/>
    </source>
</evidence>
<dbReference type="OrthoDB" id="3819922at2"/>
<keyword evidence="1" id="KW-0547">Nucleotide-binding</keyword>
<accession>A0A5N0DVD4</accession>
<sequence length="174" mass="18990">MAVQTTCLVVFAGRPGCGKTTVARALADEMGTTFLRIDTIEAAIVATLMPFEENPVGYVAAAWVAEDQLRGGRSVVVDACNNVEAARKMWTDLAGRLNVALSWVEVICSDVAEHRRRVETRVPDWPGQGNPTWAQVQARQWEPFTEPRILIDNIDETGTVAAKVAAIRAELPTN</sequence>
<organism evidence="1 2">
    <name type="scientific">Nocardia colli</name>
    <dbReference type="NCBI Taxonomy" id="2545717"/>
    <lineage>
        <taxon>Bacteria</taxon>
        <taxon>Bacillati</taxon>
        <taxon>Actinomycetota</taxon>
        <taxon>Actinomycetes</taxon>
        <taxon>Mycobacteriales</taxon>
        <taxon>Nocardiaceae</taxon>
        <taxon>Nocardia</taxon>
    </lineage>
</organism>